<dbReference type="Proteomes" id="UP001497680">
    <property type="component" value="Unassembled WGS sequence"/>
</dbReference>
<protein>
    <submittedName>
        <fullName evidence="1">Uncharacterized protein</fullName>
    </submittedName>
</protein>
<proteinExistence type="predicted"/>
<organism evidence="1 2">
    <name type="scientific">Hypoxylon rubiginosum</name>
    <dbReference type="NCBI Taxonomy" id="110542"/>
    <lineage>
        <taxon>Eukaryota</taxon>
        <taxon>Fungi</taxon>
        <taxon>Dikarya</taxon>
        <taxon>Ascomycota</taxon>
        <taxon>Pezizomycotina</taxon>
        <taxon>Sordariomycetes</taxon>
        <taxon>Xylariomycetidae</taxon>
        <taxon>Xylariales</taxon>
        <taxon>Hypoxylaceae</taxon>
        <taxon>Hypoxylon</taxon>
    </lineage>
</organism>
<reference evidence="1 2" key="1">
    <citation type="journal article" date="2022" name="New Phytol.">
        <title>Ecological generalism drives hyperdiversity of secondary metabolite gene clusters in xylarialean endophytes.</title>
        <authorList>
            <person name="Franco M.E.E."/>
            <person name="Wisecaver J.H."/>
            <person name="Arnold A.E."/>
            <person name="Ju Y.M."/>
            <person name="Slot J.C."/>
            <person name="Ahrendt S."/>
            <person name="Moore L.P."/>
            <person name="Eastman K.E."/>
            <person name="Scott K."/>
            <person name="Konkel Z."/>
            <person name="Mondo S.J."/>
            <person name="Kuo A."/>
            <person name="Hayes R.D."/>
            <person name="Haridas S."/>
            <person name="Andreopoulos B."/>
            <person name="Riley R."/>
            <person name="LaButti K."/>
            <person name="Pangilinan J."/>
            <person name="Lipzen A."/>
            <person name="Amirebrahimi M."/>
            <person name="Yan J."/>
            <person name="Adam C."/>
            <person name="Keymanesh K."/>
            <person name="Ng V."/>
            <person name="Louie K."/>
            <person name="Northen T."/>
            <person name="Drula E."/>
            <person name="Henrissat B."/>
            <person name="Hsieh H.M."/>
            <person name="Youens-Clark K."/>
            <person name="Lutzoni F."/>
            <person name="Miadlikowska J."/>
            <person name="Eastwood D.C."/>
            <person name="Hamelin R.C."/>
            <person name="Grigoriev I.V."/>
            <person name="U'Ren J.M."/>
        </authorList>
    </citation>
    <scope>NUCLEOTIDE SEQUENCE [LARGE SCALE GENOMIC DNA]</scope>
    <source>
        <strain evidence="1 2">ER1909</strain>
    </source>
</reference>
<keyword evidence="2" id="KW-1185">Reference proteome</keyword>
<gene>
    <name evidence="1" type="ORF">F4821DRAFT_272237</name>
</gene>
<evidence type="ECO:0000313" key="1">
    <source>
        <dbReference type="EMBL" id="KAI6082809.1"/>
    </source>
</evidence>
<sequence length="359" mass="40782">MDQNRNKPIPDERNNLSKPQIFVQLAFGVSWSQRHTPQTHTLTYMSRNLKNARDSGNFPRQVPAPNTNFLDVPEQQQQHRQHRSREHGGRHHQHRQQNRPHHHSQQSHALAQSREHGRSRAQTNEQPSEQLRVRPRRGSRGDARGTLHERGRSAPPPFNDSPWDVHQASGSALLQQRGSGESSQALKALPAPPSQYRLGEDGLPWSAWAWPADAPEGSDNDDTPYANNPTTVPLSTDRLRSEDPERVRELESLSTAMMTVDNGFESQWWYQGPRESVEPWWPQEAEDEETDDARTLTTAEALLLSNSEPPSAIEYSNEPLASFQDMVSPISDTSSPTQSFRGPLYRSLTTRSEELWIGR</sequence>
<name>A0ACC0CQU0_9PEZI</name>
<comment type="caution">
    <text evidence="1">The sequence shown here is derived from an EMBL/GenBank/DDBJ whole genome shotgun (WGS) entry which is preliminary data.</text>
</comment>
<accession>A0ACC0CQU0</accession>
<dbReference type="EMBL" id="MU394363">
    <property type="protein sequence ID" value="KAI6082809.1"/>
    <property type="molecule type" value="Genomic_DNA"/>
</dbReference>
<evidence type="ECO:0000313" key="2">
    <source>
        <dbReference type="Proteomes" id="UP001497680"/>
    </source>
</evidence>